<dbReference type="SUPFAM" id="SSF53756">
    <property type="entry name" value="UDP-Glycosyltransferase/glycogen phosphorylase"/>
    <property type="match status" value="1"/>
</dbReference>
<evidence type="ECO:0000313" key="1">
    <source>
        <dbReference type="EMBL" id="MYL20126.1"/>
    </source>
</evidence>
<dbReference type="Proteomes" id="UP000460949">
    <property type="component" value="Unassembled WGS sequence"/>
</dbReference>
<dbReference type="InterPro" id="IPR007833">
    <property type="entry name" value="Capsule_polysaccharide_synth"/>
</dbReference>
<dbReference type="Gene3D" id="3.40.50.12580">
    <property type="match status" value="1"/>
</dbReference>
<protein>
    <recommendedName>
        <fullName evidence="3">Capsular biosynthesis protein</fullName>
    </recommendedName>
</protein>
<dbReference type="CDD" id="cd16438">
    <property type="entry name" value="beta_Kdo_transferase_KpsS_like"/>
    <property type="match status" value="1"/>
</dbReference>
<proteinExistence type="predicted"/>
<dbReference type="GO" id="GO:0000271">
    <property type="term" value="P:polysaccharide biosynthetic process"/>
    <property type="evidence" value="ECO:0007669"/>
    <property type="project" value="InterPro"/>
</dbReference>
<evidence type="ECO:0008006" key="3">
    <source>
        <dbReference type="Google" id="ProtNLM"/>
    </source>
</evidence>
<organism evidence="1 2">
    <name type="scientific">Halobacillus litoralis</name>
    <dbReference type="NCBI Taxonomy" id="45668"/>
    <lineage>
        <taxon>Bacteria</taxon>
        <taxon>Bacillati</taxon>
        <taxon>Bacillota</taxon>
        <taxon>Bacilli</taxon>
        <taxon>Bacillales</taxon>
        <taxon>Bacillaceae</taxon>
        <taxon>Halobacillus</taxon>
    </lineage>
</organism>
<dbReference type="OrthoDB" id="9794206at2"/>
<accession>A0A845DRV6</accession>
<reference evidence="1 2" key="1">
    <citation type="submission" date="2019-11" db="EMBL/GenBank/DDBJ databases">
        <title>Genome sequences of 17 halophilic strains isolated from different environments.</title>
        <authorList>
            <person name="Furrow R.E."/>
        </authorList>
    </citation>
    <scope>NUCLEOTIDE SEQUENCE [LARGE SCALE GENOMIC DNA]</scope>
    <source>
        <strain evidence="1 2">22511_23_Filter</strain>
    </source>
</reference>
<sequence length="461" mass="54737">MANYLFLRGNRNKHFFSDVASELEEKGHTCYQLKFELGELLIPSKIKTVFVPKYISQEVYPISDEELLEMKIYNITYKREMKNTQVSEKELRMYKQYMHFIDQFIEEHHIDFICMFNGYHWIDQVSKYLAEKRNLQTIYFEQGYFRPYTLTCDPQGINNDASIPRSRHFYEAIQMDHRRMKHHLTHPENEDLLNVKGENLTQVALVKVASMLGSVLKVNPNLYAHITWHEAIKYFLFKQGFKFMKMDEQPLPEEFLFVPFQVSRDTQIFYNSSIKSMEELVDLACAHVEEVNRKQNRNIHLVFKEHPEDMPRNNYKTLKKRYKDNPKVMFLQKRSVPELIRKSLGVITINSTVGIEALTQHKPVITLGDAFYNIDGVVRHCTNLSQLDEEIEFILNHPVNHHLISQFLYYLRFNYQLEGNLISRNPATAEHVAEHLDSVPDYKSLFRGEQNESRWHHTCKI</sequence>
<evidence type="ECO:0000313" key="2">
    <source>
        <dbReference type="Proteomes" id="UP000460949"/>
    </source>
</evidence>
<dbReference type="EMBL" id="WMET01000002">
    <property type="protein sequence ID" value="MYL20126.1"/>
    <property type="molecule type" value="Genomic_DNA"/>
</dbReference>
<dbReference type="AlphaFoldDB" id="A0A845DRV6"/>
<comment type="caution">
    <text evidence="1">The sequence shown here is derived from an EMBL/GenBank/DDBJ whole genome shotgun (WGS) entry which is preliminary data.</text>
</comment>
<dbReference type="InterPro" id="IPR043148">
    <property type="entry name" value="TagF_C"/>
</dbReference>
<dbReference type="GO" id="GO:0015774">
    <property type="term" value="P:polysaccharide transport"/>
    <property type="evidence" value="ECO:0007669"/>
    <property type="project" value="InterPro"/>
</dbReference>
<dbReference type="RefSeq" id="WP_160836546.1">
    <property type="nucleotide sequence ID" value="NZ_WMET01000002.1"/>
</dbReference>
<dbReference type="Pfam" id="PF05159">
    <property type="entry name" value="Capsule_synth"/>
    <property type="match status" value="1"/>
</dbReference>
<name>A0A845DRV6_9BACI</name>
<gene>
    <name evidence="1" type="ORF">GLW04_09535</name>
</gene>